<keyword evidence="4" id="KW-1185">Reference proteome</keyword>
<reference evidence="3 4" key="1">
    <citation type="submission" date="2019-04" db="EMBL/GenBank/DDBJ databases">
        <title>Chromosome genome assembly for Takifugu flavidus.</title>
        <authorList>
            <person name="Xiao S."/>
        </authorList>
    </citation>
    <scope>NUCLEOTIDE SEQUENCE [LARGE SCALE GENOMIC DNA]</scope>
    <source>
        <strain evidence="3">HTHZ2018</strain>
        <tissue evidence="3">Muscle</tissue>
    </source>
</reference>
<evidence type="ECO:0000313" key="4">
    <source>
        <dbReference type="Proteomes" id="UP000324091"/>
    </source>
</evidence>
<protein>
    <recommendedName>
        <fullName evidence="2">Protein MGARP N-terminal domain-containing protein</fullName>
    </recommendedName>
</protein>
<feature type="compositionally biased region" description="Acidic residues" evidence="1">
    <location>
        <begin position="98"/>
        <end position="115"/>
    </location>
</feature>
<feature type="domain" description="Protein MGARP N-terminal" evidence="2">
    <location>
        <begin position="32"/>
        <end position="184"/>
    </location>
</feature>
<evidence type="ECO:0000259" key="2">
    <source>
        <dbReference type="Pfam" id="PF14962"/>
    </source>
</evidence>
<evidence type="ECO:0000313" key="3">
    <source>
        <dbReference type="EMBL" id="TWW55874.1"/>
    </source>
</evidence>
<dbReference type="GO" id="GO:1904115">
    <property type="term" value="C:axon cytoplasm"/>
    <property type="evidence" value="ECO:0007669"/>
    <property type="project" value="GOC"/>
</dbReference>
<feature type="compositionally biased region" description="Acidic residues" evidence="1">
    <location>
        <begin position="197"/>
        <end position="206"/>
    </location>
</feature>
<dbReference type="InterPro" id="IPR032773">
    <property type="entry name" value="MGARP_N"/>
</dbReference>
<accession>A0A5C6MKZ7</accession>
<dbReference type="Pfam" id="PF14962">
    <property type="entry name" value="AIF-MLS"/>
    <property type="match status" value="1"/>
</dbReference>
<dbReference type="InterPro" id="IPR026093">
    <property type="entry name" value="MGARP"/>
</dbReference>
<dbReference type="GO" id="GO:0008089">
    <property type="term" value="P:anterograde axonal transport"/>
    <property type="evidence" value="ECO:0007669"/>
    <property type="project" value="InterPro"/>
</dbReference>
<gene>
    <name evidence="3" type="ORF">D4764_09G0009240</name>
</gene>
<proteinExistence type="predicted"/>
<evidence type="ECO:0000256" key="1">
    <source>
        <dbReference type="SAM" id="MobiDB-lite"/>
    </source>
</evidence>
<feature type="region of interest" description="Disordered" evidence="1">
    <location>
        <begin position="182"/>
        <end position="206"/>
    </location>
</feature>
<dbReference type="PANTHER" id="PTHR22910">
    <property type="entry name" value="PROTEIN MGARP"/>
    <property type="match status" value="1"/>
</dbReference>
<dbReference type="Proteomes" id="UP000324091">
    <property type="component" value="Chromosome 9"/>
</dbReference>
<comment type="caution">
    <text evidence="3">The sequence shown here is derived from an EMBL/GenBank/DDBJ whole genome shotgun (WGS) entry which is preliminary data.</text>
</comment>
<dbReference type="EMBL" id="RHFK02000022">
    <property type="protein sequence ID" value="TWW55874.1"/>
    <property type="molecule type" value="Genomic_DNA"/>
</dbReference>
<dbReference type="GO" id="GO:0005739">
    <property type="term" value="C:mitochondrion"/>
    <property type="evidence" value="ECO:0007669"/>
    <property type="project" value="InterPro"/>
</dbReference>
<name>A0A5C6MKZ7_9TELE</name>
<organism evidence="3 4">
    <name type="scientific">Takifugu flavidus</name>
    <name type="common">sansaifugu</name>
    <dbReference type="NCBI Taxonomy" id="433684"/>
    <lineage>
        <taxon>Eukaryota</taxon>
        <taxon>Metazoa</taxon>
        <taxon>Chordata</taxon>
        <taxon>Craniata</taxon>
        <taxon>Vertebrata</taxon>
        <taxon>Euteleostomi</taxon>
        <taxon>Actinopterygii</taxon>
        <taxon>Neopterygii</taxon>
        <taxon>Teleostei</taxon>
        <taxon>Neoteleostei</taxon>
        <taxon>Acanthomorphata</taxon>
        <taxon>Eupercaria</taxon>
        <taxon>Tetraodontiformes</taxon>
        <taxon>Tetradontoidea</taxon>
        <taxon>Tetraodontidae</taxon>
        <taxon>Takifugu</taxon>
    </lineage>
</organism>
<feature type="region of interest" description="Disordered" evidence="1">
    <location>
        <begin position="79"/>
        <end position="115"/>
    </location>
</feature>
<dbReference type="AlphaFoldDB" id="A0A5C6MKZ7"/>
<dbReference type="PANTHER" id="PTHR22910:SF6">
    <property type="entry name" value="PROTEIN MGARP"/>
    <property type="match status" value="1"/>
</dbReference>
<sequence length="206" mass="21628">MFSCRAAWQRCGPLARRAAYRLPLDVVQRRPMSSVPGGSGENIVYALLCGGAFVGAVSYAYSTVTSDGARFNERIAEIQARPKTEWTPKPWPPKSPDDAEGEEEEAAAEEATEEVAVVEEEAPAASDGEAEAIVEAIAEAVAEAAEVVAEAAEEVAEAAQEVETVAEEVAEVAETVEEAAQTVAAEEPEHNGMTSSSEEEAGATEA</sequence>